<dbReference type="Proteomes" id="UP001157502">
    <property type="component" value="Chromosome 11"/>
</dbReference>
<protein>
    <submittedName>
        <fullName evidence="1">Uncharacterized protein</fullName>
    </submittedName>
</protein>
<evidence type="ECO:0000313" key="1">
    <source>
        <dbReference type="EMBL" id="KAJ8004620.1"/>
    </source>
</evidence>
<evidence type="ECO:0000313" key="2">
    <source>
        <dbReference type="Proteomes" id="UP001157502"/>
    </source>
</evidence>
<gene>
    <name evidence="1" type="ORF">DPEC_G00138190</name>
</gene>
<reference evidence="1" key="1">
    <citation type="submission" date="2021-05" db="EMBL/GenBank/DDBJ databases">
        <authorList>
            <person name="Pan Q."/>
            <person name="Jouanno E."/>
            <person name="Zahm M."/>
            <person name="Klopp C."/>
            <person name="Cabau C."/>
            <person name="Louis A."/>
            <person name="Berthelot C."/>
            <person name="Parey E."/>
            <person name="Roest Crollius H."/>
            <person name="Montfort J."/>
            <person name="Robinson-Rechavi M."/>
            <person name="Bouchez O."/>
            <person name="Lampietro C."/>
            <person name="Lopez Roques C."/>
            <person name="Donnadieu C."/>
            <person name="Postlethwait J."/>
            <person name="Bobe J."/>
            <person name="Dillon D."/>
            <person name="Chandos A."/>
            <person name="von Hippel F."/>
            <person name="Guiguen Y."/>
        </authorList>
    </citation>
    <scope>NUCLEOTIDE SEQUENCE</scope>
    <source>
        <strain evidence="1">YG-Jan2019</strain>
    </source>
</reference>
<name>A0ACC2GM46_DALPE</name>
<organism evidence="1 2">
    <name type="scientific">Dallia pectoralis</name>
    <name type="common">Alaska blackfish</name>
    <dbReference type="NCBI Taxonomy" id="75939"/>
    <lineage>
        <taxon>Eukaryota</taxon>
        <taxon>Metazoa</taxon>
        <taxon>Chordata</taxon>
        <taxon>Craniata</taxon>
        <taxon>Vertebrata</taxon>
        <taxon>Euteleostomi</taxon>
        <taxon>Actinopterygii</taxon>
        <taxon>Neopterygii</taxon>
        <taxon>Teleostei</taxon>
        <taxon>Protacanthopterygii</taxon>
        <taxon>Esociformes</taxon>
        <taxon>Umbridae</taxon>
        <taxon>Dallia</taxon>
    </lineage>
</organism>
<proteinExistence type="predicted"/>
<keyword evidence="2" id="KW-1185">Reference proteome</keyword>
<accession>A0ACC2GM46</accession>
<dbReference type="EMBL" id="CM055738">
    <property type="protein sequence ID" value="KAJ8004620.1"/>
    <property type="molecule type" value="Genomic_DNA"/>
</dbReference>
<sequence>MAIAIPRLATEVTCNAPANIKGQPMILFDKKTCTDDDKAFLMYTLSTSLIVVTMVVTMAAHLFYWDASYILYFLRAQLKGYHSLRSTSADNVYDAFITYDTGDLFVSDWVLNHLRLQLEEKGERSLPICLEERDWPPGVPIIDNISQSIRLSRKTVFVLTEAYVRTGNFKMAVYLAHQRLLDENMDVIVLVLLEPVLQHSHFLRLRRRLCGMSVLEWPRTAAAEPWFWQHLRNAVRMDNQGMYNKIYSRYFTNSYSTDCAGDYARKLPPIRSTANMSDKPDLAEVSNFDKTKLKKTETQEKNPLPTKETIEQEKQASA</sequence>
<comment type="caution">
    <text evidence="1">The sequence shown here is derived from an EMBL/GenBank/DDBJ whole genome shotgun (WGS) entry which is preliminary data.</text>
</comment>